<organism evidence="2 3">
    <name type="scientific">Mangrovibacillus cuniculi</name>
    <dbReference type="NCBI Taxonomy" id="2593652"/>
    <lineage>
        <taxon>Bacteria</taxon>
        <taxon>Bacillati</taxon>
        <taxon>Bacillota</taxon>
        <taxon>Bacilli</taxon>
        <taxon>Bacillales</taxon>
        <taxon>Bacillaceae</taxon>
        <taxon>Mangrovibacillus</taxon>
    </lineage>
</organism>
<sequence>MTKRALIVGGTGLVGKCVVKHLLTNDQFSHVTMLTRRKTTWEHYKLEEKVIDFDSLENVLVDLDTTYDVVYCCLGTTMKKARSKRAFLKVDFDYPLAVAKWVEEVKIPKLLIITAIGANASSPFFYSRVKGELELKVRSLQISTVYFIRPSLLLGDRNEFRTGEKIGEWLGKVLQPVMIGKWKKYRSIAAKDVASAMIRLSLENAHTGKHTIESSALQDLANERVYA</sequence>
<dbReference type="InterPro" id="IPR016040">
    <property type="entry name" value="NAD(P)-bd_dom"/>
</dbReference>
<dbReference type="KEGG" id="mcui:G8O30_01460"/>
<dbReference type="EMBL" id="CP049742">
    <property type="protein sequence ID" value="QPC45730.1"/>
    <property type="molecule type" value="Genomic_DNA"/>
</dbReference>
<reference evidence="2 3" key="1">
    <citation type="submission" date="2019-07" db="EMBL/GenBank/DDBJ databases">
        <title>Genome sequence of 2 isolates from Red Sea Mangroves.</title>
        <authorList>
            <person name="Sefrji F."/>
            <person name="Michoud G."/>
            <person name="Merlino G."/>
            <person name="Daffonchio D."/>
        </authorList>
    </citation>
    <scope>NUCLEOTIDE SEQUENCE [LARGE SCALE GENOMIC DNA]</scope>
    <source>
        <strain evidence="2 3">R1DC41</strain>
    </source>
</reference>
<dbReference type="PANTHER" id="PTHR14097:SF7">
    <property type="entry name" value="OXIDOREDUCTASE HTATIP2"/>
    <property type="match status" value="1"/>
</dbReference>
<accession>A0A7S8C968</accession>
<dbReference type="Gene3D" id="3.40.50.720">
    <property type="entry name" value="NAD(P)-binding Rossmann-like Domain"/>
    <property type="match status" value="1"/>
</dbReference>
<evidence type="ECO:0000259" key="1">
    <source>
        <dbReference type="Pfam" id="PF13460"/>
    </source>
</evidence>
<dbReference type="SUPFAM" id="SSF51735">
    <property type="entry name" value="NAD(P)-binding Rossmann-fold domains"/>
    <property type="match status" value="1"/>
</dbReference>
<feature type="domain" description="NAD(P)-binding" evidence="1">
    <location>
        <begin position="9"/>
        <end position="126"/>
    </location>
</feature>
<dbReference type="RefSeq" id="WP_239673248.1">
    <property type="nucleotide sequence ID" value="NZ_CP049742.1"/>
</dbReference>
<evidence type="ECO:0000313" key="3">
    <source>
        <dbReference type="Proteomes" id="UP000593626"/>
    </source>
</evidence>
<dbReference type="Pfam" id="PF13460">
    <property type="entry name" value="NAD_binding_10"/>
    <property type="match status" value="1"/>
</dbReference>
<dbReference type="InterPro" id="IPR036291">
    <property type="entry name" value="NAD(P)-bd_dom_sf"/>
</dbReference>
<protein>
    <submittedName>
        <fullName evidence="2">NAD(P)H-binding protein</fullName>
    </submittedName>
</protein>
<dbReference type="Proteomes" id="UP000593626">
    <property type="component" value="Chromosome"/>
</dbReference>
<name>A0A7S8C968_9BACI</name>
<keyword evidence="3" id="KW-1185">Reference proteome</keyword>
<dbReference type="AlphaFoldDB" id="A0A7S8C968"/>
<gene>
    <name evidence="2" type="ORF">G8O30_01460</name>
</gene>
<proteinExistence type="predicted"/>
<evidence type="ECO:0000313" key="2">
    <source>
        <dbReference type="EMBL" id="QPC45730.1"/>
    </source>
</evidence>
<dbReference type="PANTHER" id="PTHR14097">
    <property type="entry name" value="OXIDOREDUCTASE HTATIP2"/>
    <property type="match status" value="1"/>
</dbReference>